<comment type="caution">
    <text evidence="3">The sequence shown here is derived from an EMBL/GenBank/DDBJ whole genome shotgun (WGS) entry which is preliminary data.</text>
</comment>
<dbReference type="CDD" id="cd06259">
    <property type="entry name" value="YdcF-like"/>
    <property type="match status" value="1"/>
</dbReference>
<protein>
    <submittedName>
        <fullName evidence="3">Uncharacterized SAM-binding protein YcdF (DUF218 family)</fullName>
    </submittedName>
</protein>
<feature type="domain" description="DUF218" evidence="2">
    <location>
        <begin position="82"/>
        <end position="247"/>
    </location>
</feature>
<organism evidence="3 4">
    <name type="scientific">Paraperlucidibaca baekdonensis</name>
    <dbReference type="NCBI Taxonomy" id="748120"/>
    <lineage>
        <taxon>Bacteria</taxon>
        <taxon>Pseudomonadati</taxon>
        <taxon>Pseudomonadota</taxon>
        <taxon>Gammaproteobacteria</taxon>
        <taxon>Moraxellales</taxon>
        <taxon>Moraxellaceae</taxon>
        <taxon>Paraperlucidibaca</taxon>
    </lineage>
</organism>
<proteinExistence type="predicted"/>
<dbReference type="AlphaFoldDB" id="A0A3E0H9U4"/>
<sequence length="256" mass="28088">MPLTQIIHLLLLPPALLCWLGLMALLLAWRGWRITATLLALVAIIGNYALMTPVGAYAISAPLERRVTALNDLAQIPSAGYQAIIVLGGGRYDAAPEFAGQDTMNAEMLMRLRYAARVQRATQLPLLVTGGSPLGKTRDEASLMAQTLREDFQVPVRWQERLSRTTEENAELSWAMLAPLGIKRIVLVSHASHLLRAQALFEAAGFQVVAAPTGFTTEGVHCRPIICYTPQHGALLESRRALHEWLGLARDALVWP</sequence>
<evidence type="ECO:0000256" key="1">
    <source>
        <dbReference type="SAM" id="Phobius"/>
    </source>
</evidence>
<dbReference type="GO" id="GO:0043164">
    <property type="term" value="P:Gram-negative-bacterium-type cell wall biogenesis"/>
    <property type="evidence" value="ECO:0007669"/>
    <property type="project" value="TreeGrafter"/>
</dbReference>
<dbReference type="Gene3D" id="3.40.50.620">
    <property type="entry name" value="HUPs"/>
    <property type="match status" value="1"/>
</dbReference>
<dbReference type="PANTHER" id="PTHR30336">
    <property type="entry name" value="INNER MEMBRANE PROTEIN, PROBABLE PERMEASE"/>
    <property type="match status" value="1"/>
</dbReference>
<accession>A0A3E0H9U4</accession>
<gene>
    <name evidence="3" type="ORF">DFR26_0677</name>
</gene>
<dbReference type="GO" id="GO:0000270">
    <property type="term" value="P:peptidoglycan metabolic process"/>
    <property type="evidence" value="ECO:0007669"/>
    <property type="project" value="TreeGrafter"/>
</dbReference>
<evidence type="ECO:0000313" key="3">
    <source>
        <dbReference type="EMBL" id="REH40476.1"/>
    </source>
</evidence>
<dbReference type="Proteomes" id="UP000256774">
    <property type="component" value="Unassembled WGS sequence"/>
</dbReference>
<evidence type="ECO:0000313" key="4">
    <source>
        <dbReference type="Proteomes" id="UP000256774"/>
    </source>
</evidence>
<feature type="transmembrane region" description="Helical" evidence="1">
    <location>
        <begin position="36"/>
        <end position="59"/>
    </location>
</feature>
<keyword evidence="1" id="KW-0472">Membrane</keyword>
<keyword evidence="1" id="KW-0812">Transmembrane</keyword>
<dbReference type="Pfam" id="PF02698">
    <property type="entry name" value="DUF218"/>
    <property type="match status" value="1"/>
</dbReference>
<keyword evidence="1" id="KW-1133">Transmembrane helix</keyword>
<dbReference type="RefSeq" id="WP_116207509.1">
    <property type="nucleotide sequence ID" value="NZ_QUNR01000001.1"/>
</dbReference>
<dbReference type="GO" id="GO:0005886">
    <property type="term" value="C:plasma membrane"/>
    <property type="evidence" value="ECO:0007669"/>
    <property type="project" value="TreeGrafter"/>
</dbReference>
<dbReference type="OrthoDB" id="9809813at2"/>
<dbReference type="EMBL" id="QUNR01000001">
    <property type="protein sequence ID" value="REH40476.1"/>
    <property type="molecule type" value="Genomic_DNA"/>
</dbReference>
<reference evidence="3 4" key="1">
    <citation type="submission" date="2018-08" db="EMBL/GenBank/DDBJ databases">
        <title>Genomic Encyclopedia of Type Strains, Phase IV (KMG-IV): sequencing the most valuable type-strain genomes for metagenomic binning, comparative biology and taxonomic classification.</title>
        <authorList>
            <person name="Goeker M."/>
        </authorList>
    </citation>
    <scope>NUCLEOTIDE SEQUENCE [LARGE SCALE GENOMIC DNA]</scope>
    <source>
        <strain evidence="3 4">DSM 26022</strain>
    </source>
</reference>
<dbReference type="InterPro" id="IPR003848">
    <property type="entry name" value="DUF218"/>
</dbReference>
<dbReference type="InterPro" id="IPR051599">
    <property type="entry name" value="Cell_Envelope_Assoc"/>
</dbReference>
<keyword evidence="4" id="KW-1185">Reference proteome</keyword>
<dbReference type="InterPro" id="IPR014729">
    <property type="entry name" value="Rossmann-like_a/b/a_fold"/>
</dbReference>
<dbReference type="PANTHER" id="PTHR30336:SF4">
    <property type="entry name" value="ENVELOPE BIOGENESIS FACTOR ELYC"/>
    <property type="match status" value="1"/>
</dbReference>
<evidence type="ECO:0000259" key="2">
    <source>
        <dbReference type="Pfam" id="PF02698"/>
    </source>
</evidence>
<feature type="transmembrane region" description="Helical" evidence="1">
    <location>
        <begin position="6"/>
        <end position="29"/>
    </location>
</feature>
<name>A0A3E0H9U4_9GAMM</name>